<name>A0ABD1GQN0_SALDI</name>
<proteinExistence type="inferred from homology"/>
<dbReference type="EC" id="5.4.2.8" evidence="1"/>
<sequence>MITRQCGSNFALISSQLVTIGVVGGSDFVKIAEQLGKTVTDDYDYMFAENGLVAYKHGKLIGTQSLKSFLGEEKLKVFPQGWDKTYCLKYLDEFQEVHYKGGYDYEIFESERTNGHTVTSPEDTINQCTKLFLS</sequence>
<keyword evidence="1 2" id="KW-0413">Isomerase</keyword>
<organism evidence="2 3">
    <name type="scientific">Salvia divinorum</name>
    <name type="common">Maria pastora</name>
    <name type="synonym">Diviner's sage</name>
    <dbReference type="NCBI Taxonomy" id="28513"/>
    <lineage>
        <taxon>Eukaryota</taxon>
        <taxon>Viridiplantae</taxon>
        <taxon>Streptophyta</taxon>
        <taxon>Embryophyta</taxon>
        <taxon>Tracheophyta</taxon>
        <taxon>Spermatophyta</taxon>
        <taxon>Magnoliopsida</taxon>
        <taxon>eudicotyledons</taxon>
        <taxon>Gunneridae</taxon>
        <taxon>Pentapetalae</taxon>
        <taxon>asterids</taxon>
        <taxon>lamiids</taxon>
        <taxon>Lamiales</taxon>
        <taxon>Lamiaceae</taxon>
        <taxon>Nepetoideae</taxon>
        <taxon>Mentheae</taxon>
        <taxon>Salviinae</taxon>
        <taxon>Salvia</taxon>
        <taxon>Salvia subgen. Calosphace</taxon>
    </lineage>
</organism>
<dbReference type="EMBL" id="JBEAFC010000008">
    <property type="protein sequence ID" value="KAL1546430.1"/>
    <property type="molecule type" value="Genomic_DNA"/>
</dbReference>
<comment type="subunit">
    <text evidence="1">Homodimer.</text>
</comment>
<comment type="caution">
    <text evidence="2">The sequence shown here is derived from an EMBL/GenBank/DDBJ whole genome shotgun (WGS) entry which is preliminary data.</text>
</comment>
<comment type="function">
    <text evidence="1">Catalyzes the interconversion of mannose-6-phosphate to mannose-1-phosphate, the precursor for the synthesis of GDP-mannose. GDP-mannose is an essential sugar nucleotide for the synthesis of D-mannose-containing cell wall polysaccharides (galactomannans and glucomannans), glycolipids, glycoproteins and the antioxidant L-ascorbate.</text>
</comment>
<gene>
    <name evidence="2" type="ORF">AAHA92_23029</name>
</gene>
<keyword evidence="3" id="KW-1185">Reference proteome</keyword>
<evidence type="ECO:0000313" key="2">
    <source>
        <dbReference type="EMBL" id="KAL1546430.1"/>
    </source>
</evidence>
<dbReference type="SUPFAM" id="SSF56784">
    <property type="entry name" value="HAD-like"/>
    <property type="match status" value="1"/>
</dbReference>
<dbReference type="InterPro" id="IPR023214">
    <property type="entry name" value="HAD_sf"/>
</dbReference>
<dbReference type="Gene3D" id="3.40.50.1000">
    <property type="entry name" value="HAD superfamily/HAD-like"/>
    <property type="match status" value="1"/>
</dbReference>
<dbReference type="PANTHER" id="PTHR10466">
    <property type="entry name" value="PHOSPHOMANNOMUTASE"/>
    <property type="match status" value="1"/>
</dbReference>
<evidence type="ECO:0000256" key="1">
    <source>
        <dbReference type="RuleBase" id="RU361118"/>
    </source>
</evidence>
<reference evidence="2 3" key="1">
    <citation type="submission" date="2024-06" db="EMBL/GenBank/DDBJ databases">
        <title>A chromosome level genome sequence of Diviner's sage (Salvia divinorum).</title>
        <authorList>
            <person name="Ford S.A."/>
            <person name="Ro D.-K."/>
            <person name="Ness R.W."/>
            <person name="Phillips M.A."/>
        </authorList>
    </citation>
    <scope>NUCLEOTIDE SEQUENCE [LARGE SCALE GENOMIC DNA]</scope>
    <source>
        <strain evidence="2">SAF-2024a</strain>
        <tissue evidence="2">Leaf</tissue>
    </source>
</reference>
<accession>A0ABD1GQN0</accession>
<comment type="pathway">
    <text evidence="1">Nucleotide-sugar biosynthesis; GDP-alpha-D-mannose biosynthesis; alpha-D-mannose 1-phosphate from D-fructose 6-phosphate: step 2/2.</text>
</comment>
<dbReference type="GO" id="GO:0005737">
    <property type="term" value="C:cytoplasm"/>
    <property type="evidence" value="ECO:0007669"/>
    <property type="project" value="UniProtKB-SubCell"/>
</dbReference>
<dbReference type="InterPro" id="IPR005002">
    <property type="entry name" value="PMM"/>
</dbReference>
<dbReference type="Proteomes" id="UP001567538">
    <property type="component" value="Unassembled WGS sequence"/>
</dbReference>
<dbReference type="AlphaFoldDB" id="A0ABD1GQN0"/>
<comment type="catalytic activity">
    <reaction evidence="1">
        <text>alpha-D-mannose 1-phosphate = D-mannose 6-phosphate</text>
        <dbReference type="Rhea" id="RHEA:11140"/>
        <dbReference type="ChEBI" id="CHEBI:58409"/>
        <dbReference type="ChEBI" id="CHEBI:58735"/>
        <dbReference type="EC" id="5.4.2.8"/>
    </reaction>
</comment>
<comment type="similarity">
    <text evidence="1">Belongs to the eukaryotic PMM family.</text>
</comment>
<dbReference type="GO" id="GO:0004615">
    <property type="term" value="F:phosphomannomutase activity"/>
    <property type="evidence" value="ECO:0007669"/>
    <property type="project" value="UniProtKB-EC"/>
</dbReference>
<dbReference type="PANTHER" id="PTHR10466:SF0">
    <property type="entry name" value="PHOSPHOMANNOMUTASE"/>
    <property type="match status" value="1"/>
</dbReference>
<dbReference type="InterPro" id="IPR036412">
    <property type="entry name" value="HAD-like_sf"/>
</dbReference>
<dbReference type="Pfam" id="PF03332">
    <property type="entry name" value="PMM"/>
    <property type="match status" value="1"/>
</dbReference>
<keyword evidence="1" id="KW-0963">Cytoplasm</keyword>
<evidence type="ECO:0000313" key="3">
    <source>
        <dbReference type="Proteomes" id="UP001567538"/>
    </source>
</evidence>
<protein>
    <recommendedName>
        <fullName evidence="1">Phosphomannomutase</fullName>
        <ecNumber evidence="1">5.4.2.8</ecNumber>
    </recommendedName>
</protein>
<comment type="subcellular location">
    <subcellularLocation>
        <location evidence="1">Cytoplasm</location>
    </subcellularLocation>
</comment>